<gene>
    <name evidence="3" type="ORF">GCM10010347_25200</name>
</gene>
<feature type="compositionally biased region" description="Basic and acidic residues" evidence="1">
    <location>
        <begin position="338"/>
        <end position="353"/>
    </location>
</feature>
<feature type="signal peptide" evidence="2">
    <location>
        <begin position="1"/>
        <end position="35"/>
    </location>
</feature>
<dbReference type="SUPFAM" id="SSF63829">
    <property type="entry name" value="Calcium-dependent phosphotriesterase"/>
    <property type="match status" value="1"/>
</dbReference>
<sequence length="360" mass="37905">MHRMPRMPRIPGVRAGVGTAAVALTLLATVPHAVAAPPPLPVPAAAAAPAVSEPHSVAHFLLTKGQTPENIALAPDGSADVTFAFARQVARVDARGRTRILATLPNEPHPATPLVGVPVTTGIVRTHDGVLYVGYNTGTAALTGIWRITPDGSVSRFVALPANTFTNGVGLDEHHGFLYLADSALGKVWRVSLRDRAVRSWATGRRLSPDKFIGANGIKLRNDAVWVSNYDRGTLLRIPIRRDGSAGTASVRASGLAGIDDFAFAGRDGAVLAALNPRSELALVRPDGTHTIELGARNGLSNPTSVAVREGRVYVPSAAYTTQRDPNLLVGRLSGHGTDGHGTDRHGAGDHRIHALRNPR</sequence>
<evidence type="ECO:0000313" key="3">
    <source>
        <dbReference type="EMBL" id="GHB53953.1"/>
    </source>
</evidence>
<evidence type="ECO:0008006" key="5">
    <source>
        <dbReference type="Google" id="ProtNLM"/>
    </source>
</evidence>
<dbReference type="InterPro" id="IPR052998">
    <property type="entry name" value="Hetero-Diels-Alderase-like"/>
</dbReference>
<dbReference type="PANTHER" id="PTHR42060:SF1">
    <property type="entry name" value="NHL REPEAT-CONTAINING PROTEIN"/>
    <property type="match status" value="1"/>
</dbReference>
<protein>
    <recommendedName>
        <fullName evidence="5">SMP-30/Gluconolactonase/LRE-like region domain-containing protein</fullName>
    </recommendedName>
</protein>
<keyword evidence="2" id="KW-0732">Signal</keyword>
<dbReference type="InterPro" id="IPR011042">
    <property type="entry name" value="6-blade_b-propeller_TolB-like"/>
</dbReference>
<reference evidence="4" key="1">
    <citation type="journal article" date="2019" name="Int. J. Syst. Evol. Microbiol.">
        <title>The Global Catalogue of Microorganisms (GCM) 10K type strain sequencing project: providing services to taxonomists for standard genome sequencing and annotation.</title>
        <authorList>
            <consortium name="The Broad Institute Genomics Platform"/>
            <consortium name="The Broad Institute Genome Sequencing Center for Infectious Disease"/>
            <person name="Wu L."/>
            <person name="Ma J."/>
        </authorList>
    </citation>
    <scope>NUCLEOTIDE SEQUENCE [LARGE SCALE GENOMIC DNA]</scope>
    <source>
        <strain evidence="4">JCM 4738</strain>
    </source>
</reference>
<evidence type="ECO:0000256" key="1">
    <source>
        <dbReference type="SAM" id="MobiDB-lite"/>
    </source>
</evidence>
<feature type="chain" id="PRO_5046219746" description="SMP-30/Gluconolactonase/LRE-like region domain-containing protein" evidence="2">
    <location>
        <begin position="36"/>
        <end position="360"/>
    </location>
</feature>
<comment type="caution">
    <text evidence="3">The sequence shown here is derived from an EMBL/GenBank/DDBJ whole genome shotgun (WGS) entry which is preliminary data.</text>
</comment>
<keyword evidence="4" id="KW-1185">Reference proteome</keyword>
<name>A0ABQ3ER86_9ACTN</name>
<dbReference type="EMBL" id="BMVP01000003">
    <property type="protein sequence ID" value="GHB53953.1"/>
    <property type="molecule type" value="Genomic_DNA"/>
</dbReference>
<proteinExistence type="predicted"/>
<feature type="region of interest" description="Disordered" evidence="1">
    <location>
        <begin position="333"/>
        <end position="360"/>
    </location>
</feature>
<dbReference type="Gene3D" id="2.120.10.30">
    <property type="entry name" value="TolB, C-terminal domain"/>
    <property type="match status" value="1"/>
</dbReference>
<evidence type="ECO:0000256" key="2">
    <source>
        <dbReference type="SAM" id="SignalP"/>
    </source>
</evidence>
<organism evidence="3 4">
    <name type="scientific">Streptomyces cirratus</name>
    <dbReference type="NCBI Taxonomy" id="68187"/>
    <lineage>
        <taxon>Bacteria</taxon>
        <taxon>Bacillati</taxon>
        <taxon>Actinomycetota</taxon>
        <taxon>Actinomycetes</taxon>
        <taxon>Kitasatosporales</taxon>
        <taxon>Streptomycetaceae</taxon>
        <taxon>Streptomyces</taxon>
    </lineage>
</organism>
<accession>A0ABQ3ER86</accession>
<dbReference type="Proteomes" id="UP000642673">
    <property type="component" value="Unassembled WGS sequence"/>
</dbReference>
<dbReference type="PANTHER" id="PTHR42060">
    <property type="entry name" value="NHL REPEAT-CONTAINING PROTEIN-RELATED"/>
    <property type="match status" value="1"/>
</dbReference>
<evidence type="ECO:0000313" key="4">
    <source>
        <dbReference type="Proteomes" id="UP000642673"/>
    </source>
</evidence>